<dbReference type="Gene3D" id="1.10.287.130">
    <property type="match status" value="1"/>
</dbReference>
<dbReference type="InterPro" id="IPR036890">
    <property type="entry name" value="HATPase_C_sf"/>
</dbReference>
<dbReference type="InterPro" id="IPR036097">
    <property type="entry name" value="HisK_dim/P_sf"/>
</dbReference>
<feature type="transmembrane region" description="Helical" evidence="14">
    <location>
        <begin position="130"/>
        <end position="154"/>
    </location>
</feature>
<keyword evidence="9 16" id="KW-0418">Kinase</keyword>
<dbReference type="InterPro" id="IPR011620">
    <property type="entry name" value="Sig_transdc_His_kinase_LytS_TM"/>
</dbReference>
<evidence type="ECO:0000313" key="16">
    <source>
        <dbReference type="EMBL" id="RSL35236.1"/>
    </source>
</evidence>
<evidence type="ECO:0000256" key="9">
    <source>
        <dbReference type="ARBA" id="ARBA00022777"/>
    </source>
</evidence>
<keyword evidence="4" id="KW-1003">Cell membrane</keyword>
<reference evidence="16 17" key="1">
    <citation type="submission" date="2018-10" db="EMBL/GenBank/DDBJ databases">
        <title>Draft genome sequence of Bacillus salarius IM0101, isolated from a hypersaline soil in Inner Mongolia, China.</title>
        <authorList>
            <person name="Yamprayoonswat W."/>
            <person name="Boonvisut S."/>
            <person name="Jumpathong W."/>
            <person name="Sittihan S."/>
            <person name="Ruangsuj P."/>
            <person name="Wanthongcharoen S."/>
            <person name="Thongpramul N."/>
            <person name="Pimmason S."/>
            <person name="Yu B."/>
            <person name="Yasawong M."/>
        </authorList>
    </citation>
    <scope>NUCLEOTIDE SEQUENCE [LARGE SCALE GENOMIC DNA]</scope>
    <source>
        <strain evidence="16 17">IM0101</strain>
    </source>
</reference>
<evidence type="ECO:0000256" key="4">
    <source>
        <dbReference type="ARBA" id="ARBA00022475"/>
    </source>
</evidence>
<name>A0A3R9PAV0_9BACI</name>
<keyword evidence="6" id="KW-0808">Transferase</keyword>
<keyword evidence="13 14" id="KW-0472">Membrane</keyword>
<evidence type="ECO:0000313" key="17">
    <source>
        <dbReference type="Proteomes" id="UP000275076"/>
    </source>
</evidence>
<dbReference type="EC" id="2.7.13.3" evidence="3"/>
<dbReference type="EMBL" id="RBVX01000001">
    <property type="protein sequence ID" value="RSL35236.1"/>
    <property type="molecule type" value="Genomic_DNA"/>
</dbReference>
<dbReference type="CDD" id="cd00082">
    <property type="entry name" value="HisKA"/>
    <property type="match status" value="1"/>
</dbReference>
<feature type="transmembrane region" description="Helical" evidence="14">
    <location>
        <begin position="36"/>
        <end position="54"/>
    </location>
</feature>
<feature type="transmembrane region" description="Helical" evidence="14">
    <location>
        <begin position="66"/>
        <end position="87"/>
    </location>
</feature>
<keyword evidence="12" id="KW-0902">Two-component regulatory system</keyword>
<evidence type="ECO:0000256" key="13">
    <source>
        <dbReference type="ARBA" id="ARBA00023136"/>
    </source>
</evidence>
<dbReference type="Gene3D" id="3.30.565.10">
    <property type="entry name" value="Histidine kinase-like ATPase, C-terminal domain"/>
    <property type="match status" value="1"/>
</dbReference>
<evidence type="ECO:0000259" key="15">
    <source>
        <dbReference type="PROSITE" id="PS50109"/>
    </source>
</evidence>
<feature type="transmembrane region" description="Helical" evidence="14">
    <location>
        <begin position="93"/>
        <end position="118"/>
    </location>
</feature>
<comment type="catalytic activity">
    <reaction evidence="1">
        <text>ATP + protein L-histidine = ADP + protein N-phospho-L-histidine.</text>
        <dbReference type="EC" id="2.7.13.3"/>
    </reaction>
</comment>
<evidence type="ECO:0000256" key="3">
    <source>
        <dbReference type="ARBA" id="ARBA00012438"/>
    </source>
</evidence>
<keyword evidence="7 14" id="KW-0812">Transmembrane</keyword>
<evidence type="ECO:0000256" key="1">
    <source>
        <dbReference type="ARBA" id="ARBA00000085"/>
    </source>
</evidence>
<comment type="caution">
    <text evidence="16">The sequence shown here is derived from an EMBL/GenBank/DDBJ whole genome shotgun (WGS) entry which is preliminary data.</text>
</comment>
<evidence type="ECO:0000256" key="5">
    <source>
        <dbReference type="ARBA" id="ARBA00022553"/>
    </source>
</evidence>
<dbReference type="GO" id="GO:0005886">
    <property type="term" value="C:plasma membrane"/>
    <property type="evidence" value="ECO:0007669"/>
    <property type="project" value="UniProtKB-SubCell"/>
</dbReference>
<evidence type="ECO:0000256" key="11">
    <source>
        <dbReference type="ARBA" id="ARBA00022989"/>
    </source>
</evidence>
<evidence type="ECO:0000256" key="14">
    <source>
        <dbReference type="SAM" id="Phobius"/>
    </source>
</evidence>
<evidence type="ECO:0000256" key="10">
    <source>
        <dbReference type="ARBA" id="ARBA00022840"/>
    </source>
</evidence>
<feature type="domain" description="Histidine kinase" evidence="15">
    <location>
        <begin position="207"/>
        <end position="413"/>
    </location>
</feature>
<dbReference type="SMART" id="SM00388">
    <property type="entry name" value="HisKA"/>
    <property type="match status" value="1"/>
</dbReference>
<feature type="transmembrane region" description="Helical" evidence="14">
    <location>
        <begin position="5"/>
        <end position="24"/>
    </location>
</feature>
<evidence type="ECO:0000256" key="2">
    <source>
        <dbReference type="ARBA" id="ARBA00004651"/>
    </source>
</evidence>
<protein>
    <recommendedName>
        <fullName evidence="3">histidine kinase</fullName>
        <ecNumber evidence="3">2.7.13.3</ecNumber>
    </recommendedName>
</protein>
<evidence type="ECO:0000256" key="6">
    <source>
        <dbReference type="ARBA" id="ARBA00022679"/>
    </source>
</evidence>
<dbReference type="RefSeq" id="WP_125553667.1">
    <property type="nucleotide sequence ID" value="NZ_RBVX01000001.1"/>
</dbReference>
<dbReference type="PRINTS" id="PR00344">
    <property type="entry name" value="BCTRLSENSOR"/>
</dbReference>
<dbReference type="InterPro" id="IPR004358">
    <property type="entry name" value="Sig_transdc_His_kin-like_C"/>
</dbReference>
<dbReference type="GO" id="GO:0005524">
    <property type="term" value="F:ATP binding"/>
    <property type="evidence" value="ECO:0007669"/>
    <property type="project" value="UniProtKB-KW"/>
</dbReference>
<proteinExistence type="predicted"/>
<sequence length="421" mass="47365">MEPLLLNVLFIIVFLQLVPLFLELSKHQFSYYQKRWIIHTSSSIGIISCILFPIPIMEGYIFDLRLAALTIAGLYGGILTSVLLSGVTIGFRFFIGGIGASATIIEVTMLFILLALTTAWFHRSLRKNKLIIGSSIALSAAVIALLNSVFIFGATLDWQFVTMYLLLTWGITVLIIYLYEVFHEQLLINKRVIKAEKMEMVSHLAASVSHEVRNPLTVVRGFLQMIEQEGISDEKRKKFMRLSMEEIDRADVILGNYLTFARPSPEHTQVLNIEKQIHKTLQIITPLANMNAVQIETYINNYKTRGDEHNLQQCLINIKKNCIEAMPNSGKLRIETSKEESDLILTISDNGNGMTKEELSRVGEPYFTTKGREGTGLGMMAAFKIIETMNGSLNVASVPYEGTSFYIRLPLIESGSSQRNI</sequence>
<dbReference type="Proteomes" id="UP000275076">
    <property type="component" value="Unassembled WGS sequence"/>
</dbReference>
<dbReference type="InterPro" id="IPR003661">
    <property type="entry name" value="HisK_dim/P_dom"/>
</dbReference>
<evidence type="ECO:0000256" key="12">
    <source>
        <dbReference type="ARBA" id="ARBA00023012"/>
    </source>
</evidence>
<organism evidence="16 17">
    <name type="scientific">Salibacterium salarium</name>
    <dbReference type="NCBI Taxonomy" id="284579"/>
    <lineage>
        <taxon>Bacteria</taxon>
        <taxon>Bacillati</taxon>
        <taxon>Bacillota</taxon>
        <taxon>Bacilli</taxon>
        <taxon>Bacillales</taxon>
        <taxon>Bacillaceae</taxon>
    </lineage>
</organism>
<dbReference type="Pfam" id="PF00512">
    <property type="entry name" value="HisKA"/>
    <property type="match status" value="1"/>
</dbReference>
<dbReference type="PANTHER" id="PTHR43065">
    <property type="entry name" value="SENSOR HISTIDINE KINASE"/>
    <property type="match status" value="1"/>
</dbReference>
<feature type="transmembrane region" description="Helical" evidence="14">
    <location>
        <begin position="160"/>
        <end position="182"/>
    </location>
</feature>
<dbReference type="SUPFAM" id="SSF55874">
    <property type="entry name" value="ATPase domain of HSP90 chaperone/DNA topoisomerase II/histidine kinase"/>
    <property type="match status" value="1"/>
</dbReference>
<dbReference type="SUPFAM" id="SSF47384">
    <property type="entry name" value="Homodimeric domain of signal transducing histidine kinase"/>
    <property type="match status" value="1"/>
</dbReference>
<dbReference type="InterPro" id="IPR003594">
    <property type="entry name" value="HATPase_dom"/>
</dbReference>
<gene>
    <name evidence="16" type="ORF">D7Z54_01315</name>
</gene>
<comment type="subcellular location">
    <subcellularLocation>
        <location evidence="2">Cell membrane</location>
        <topology evidence="2">Multi-pass membrane protein</topology>
    </subcellularLocation>
</comment>
<dbReference type="PANTHER" id="PTHR43065:SF46">
    <property type="entry name" value="C4-DICARBOXYLATE TRANSPORT SENSOR PROTEIN DCTB"/>
    <property type="match status" value="1"/>
</dbReference>
<dbReference type="PROSITE" id="PS50109">
    <property type="entry name" value="HIS_KIN"/>
    <property type="match status" value="1"/>
</dbReference>
<dbReference type="OrthoDB" id="9815750at2"/>
<keyword evidence="10" id="KW-0067">ATP-binding</keyword>
<accession>A0A3R9PAV0</accession>
<keyword evidence="8" id="KW-0547">Nucleotide-binding</keyword>
<evidence type="ECO:0000256" key="8">
    <source>
        <dbReference type="ARBA" id="ARBA00022741"/>
    </source>
</evidence>
<keyword evidence="17" id="KW-1185">Reference proteome</keyword>
<keyword evidence="11 14" id="KW-1133">Transmembrane helix</keyword>
<dbReference type="InterPro" id="IPR005467">
    <property type="entry name" value="His_kinase_dom"/>
</dbReference>
<dbReference type="Pfam" id="PF02518">
    <property type="entry name" value="HATPase_c"/>
    <property type="match status" value="1"/>
</dbReference>
<dbReference type="AlphaFoldDB" id="A0A3R9PAV0"/>
<dbReference type="SMART" id="SM00387">
    <property type="entry name" value="HATPase_c"/>
    <property type="match status" value="1"/>
</dbReference>
<keyword evidence="5" id="KW-0597">Phosphoprotein</keyword>
<evidence type="ECO:0000256" key="7">
    <source>
        <dbReference type="ARBA" id="ARBA00022692"/>
    </source>
</evidence>
<dbReference type="GO" id="GO:0071555">
    <property type="term" value="P:cell wall organization"/>
    <property type="evidence" value="ECO:0007669"/>
    <property type="project" value="InterPro"/>
</dbReference>
<dbReference type="Pfam" id="PF07694">
    <property type="entry name" value="5TM-5TMR_LYT"/>
    <property type="match status" value="1"/>
</dbReference>
<dbReference type="GO" id="GO:0000155">
    <property type="term" value="F:phosphorelay sensor kinase activity"/>
    <property type="evidence" value="ECO:0007669"/>
    <property type="project" value="InterPro"/>
</dbReference>